<dbReference type="SUPFAM" id="SSF55729">
    <property type="entry name" value="Acyl-CoA N-acyltransferases (Nat)"/>
    <property type="match status" value="1"/>
</dbReference>
<dbReference type="Gene3D" id="3.40.630.30">
    <property type="match status" value="1"/>
</dbReference>
<sequence length="175" mass="19746">MFSELLVSGEVAAGLPEGYELRPLRRADFRRGYLDVLRVTGKVGAVGERAWEERFEWLRRNNETYYILVIVNEEERVVAGGTLMVERKFTNNCSLIGHIEDVAVARTEKGKKMGLRMLDALTHISKELGCIRSIVGCAEQNDAFHAQRGFVKEGIVMVLKHALPRSRSPAVINKF</sequence>
<evidence type="ECO:0000313" key="4">
    <source>
        <dbReference type="Proteomes" id="UP000800041"/>
    </source>
</evidence>
<dbReference type="PANTHER" id="PTHR13355">
    <property type="entry name" value="GLUCOSAMINE 6-PHOSPHATE N-ACETYLTRANSFERASE"/>
    <property type="match status" value="1"/>
</dbReference>
<comment type="pathway">
    <text evidence="1">Nucleotide-sugar biosynthesis; UDP-N-acetyl-alpha-D-glucosamine biosynthesis; N-acetyl-alpha-D-glucosamine 1-phosphate from alpha-D-glucosamine 6-phosphate (route I): step 1/2.</text>
</comment>
<keyword evidence="4" id="KW-1185">Reference proteome</keyword>
<dbReference type="Proteomes" id="UP000800041">
    <property type="component" value="Unassembled WGS sequence"/>
</dbReference>
<protein>
    <recommendedName>
        <fullName evidence="1">Glucosamine 6-phosphate N-acetyltransferase</fullName>
        <ecNumber evidence="1">2.3.1.4</ecNumber>
    </recommendedName>
</protein>
<evidence type="ECO:0000259" key="2">
    <source>
        <dbReference type="PROSITE" id="PS51186"/>
    </source>
</evidence>
<comment type="catalytic activity">
    <reaction evidence="1">
        <text>D-glucosamine 6-phosphate + acetyl-CoA = N-acetyl-D-glucosamine 6-phosphate + CoA + H(+)</text>
        <dbReference type="Rhea" id="RHEA:10292"/>
        <dbReference type="ChEBI" id="CHEBI:15378"/>
        <dbReference type="ChEBI" id="CHEBI:57287"/>
        <dbReference type="ChEBI" id="CHEBI:57288"/>
        <dbReference type="ChEBI" id="CHEBI:57513"/>
        <dbReference type="ChEBI" id="CHEBI:58725"/>
        <dbReference type="EC" id="2.3.1.4"/>
    </reaction>
</comment>
<dbReference type="OrthoDB" id="10039976at2759"/>
<accession>A0A6G1GQS1</accession>
<name>A0A6G1GQS1_9PEZI</name>
<evidence type="ECO:0000313" key="3">
    <source>
        <dbReference type="EMBL" id="KAF1983316.1"/>
    </source>
</evidence>
<evidence type="ECO:0000256" key="1">
    <source>
        <dbReference type="RuleBase" id="RU365086"/>
    </source>
</evidence>
<dbReference type="UniPathway" id="UPA00113">
    <property type="reaction ID" value="UER00529"/>
</dbReference>
<feature type="domain" description="N-acetyltransferase" evidence="2">
    <location>
        <begin position="19"/>
        <end position="175"/>
    </location>
</feature>
<dbReference type="AlphaFoldDB" id="A0A6G1GQS1"/>
<reference evidence="3" key="1">
    <citation type="journal article" date="2020" name="Stud. Mycol.">
        <title>101 Dothideomycetes genomes: a test case for predicting lifestyles and emergence of pathogens.</title>
        <authorList>
            <person name="Haridas S."/>
            <person name="Albert R."/>
            <person name="Binder M."/>
            <person name="Bloem J."/>
            <person name="Labutti K."/>
            <person name="Salamov A."/>
            <person name="Andreopoulos B."/>
            <person name="Baker S."/>
            <person name="Barry K."/>
            <person name="Bills G."/>
            <person name="Bluhm B."/>
            <person name="Cannon C."/>
            <person name="Castanera R."/>
            <person name="Culley D."/>
            <person name="Daum C."/>
            <person name="Ezra D."/>
            <person name="Gonzalez J."/>
            <person name="Henrissat B."/>
            <person name="Kuo A."/>
            <person name="Liang C."/>
            <person name="Lipzen A."/>
            <person name="Lutzoni F."/>
            <person name="Magnuson J."/>
            <person name="Mondo S."/>
            <person name="Nolan M."/>
            <person name="Ohm R."/>
            <person name="Pangilinan J."/>
            <person name="Park H.-J."/>
            <person name="Ramirez L."/>
            <person name="Alfaro M."/>
            <person name="Sun H."/>
            <person name="Tritt A."/>
            <person name="Yoshinaga Y."/>
            <person name="Zwiers L.-H."/>
            <person name="Turgeon B."/>
            <person name="Goodwin S."/>
            <person name="Spatafora J."/>
            <person name="Crous P."/>
            <person name="Grigoriev I."/>
        </authorList>
    </citation>
    <scope>NUCLEOTIDE SEQUENCE</scope>
    <source>
        <strain evidence="3">CBS 113979</strain>
    </source>
</reference>
<dbReference type="InterPro" id="IPR000182">
    <property type="entry name" value="GNAT_dom"/>
</dbReference>
<dbReference type="InterPro" id="IPR016181">
    <property type="entry name" value="Acyl_CoA_acyltransferase"/>
</dbReference>
<dbReference type="InterPro" id="IPR039143">
    <property type="entry name" value="GNPNAT1-like"/>
</dbReference>
<dbReference type="PANTHER" id="PTHR13355:SF11">
    <property type="entry name" value="GLUCOSAMINE 6-PHOSPHATE N-ACETYLTRANSFERASE"/>
    <property type="match status" value="1"/>
</dbReference>
<dbReference type="Pfam" id="PF00583">
    <property type="entry name" value="Acetyltransf_1"/>
    <property type="match status" value="1"/>
</dbReference>
<dbReference type="GO" id="GO:0006048">
    <property type="term" value="P:UDP-N-acetylglucosamine biosynthetic process"/>
    <property type="evidence" value="ECO:0007669"/>
    <property type="project" value="UniProtKB-UniRule"/>
</dbReference>
<dbReference type="GO" id="GO:0004343">
    <property type="term" value="F:glucosamine 6-phosphate N-acetyltransferase activity"/>
    <property type="evidence" value="ECO:0007669"/>
    <property type="project" value="UniProtKB-UniRule"/>
</dbReference>
<keyword evidence="1 3" id="KW-0808">Transferase</keyword>
<comment type="similarity">
    <text evidence="1">Belongs to the acetyltransferase family. GNA1 subfamily.</text>
</comment>
<dbReference type="PROSITE" id="PS51186">
    <property type="entry name" value="GNAT"/>
    <property type="match status" value="1"/>
</dbReference>
<organism evidence="3 4">
    <name type="scientific">Aulographum hederae CBS 113979</name>
    <dbReference type="NCBI Taxonomy" id="1176131"/>
    <lineage>
        <taxon>Eukaryota</taxon>
        <taxon>Fungi</taxon>
        <taxon>Dikarya</taxon>
        <taxon>Ascomycota</taxon>
        <taxon>Pezizomycotina</taxon>
        <taxon>Dothideomycetes</taxon>
        <taxon>Pleosporomycetidae</taxon>
        <taxon>Aulographales</taxon>
        <taxon>Aulographaceae</taxon>
    </lineage>
</organism>
<keyword evidence="1 3" id="KW-0012">Acyltransferase</keyword>
<proteinExistence type="inferred from homology"/>
<dbReference type="EC" id="2.3.1.4" evidence="1"/>
<gene>
    <name evidence="3" type="ORF">K402DRAFT_414525</name>
</gene>
<dbReference type="EMBL" id="ML977176">
    <property type="protein sequence ID" value="KAF1983316.1"/>
    <property type="molecule type" value="Genomic_DNA"/>
</dbReference>